<feature type="region of interest" description="Disordered" evidence="1">
    <location>
        <begin position="45"/>
        <end position="64"/>
    </location>
</feature>
<accession>A0A840ZPQ4</accession>
<gene>
    <name evidence="2" type="ORF">HNR00_003766</name>
</gene>
<reference evidence="2 3" key="1">
    <citation type="submission" date="2020-08" db="EMBL/GenBank/DDBJ databases">
        <title>Genomic Encyclopedia of Type Strains, Phase IV (KMG-IV): sequencing the most valuable type-strain genomes for metagenomic binning, comparative biology and taxonomic classification.</title>
        <authorList>
            <person name="Goeker M."/>
        </authorList>
    </citation>
    <scope>NUCLEOTIDE SEQUENCE [LARGE SCALE GENOMIC DNA]</scope>
    <source>
        <strain evidence="2 3">DSM 2163</strain>
    </source>
</reference>
<keyword evidence="3" id="KW-1185">Reference proteome</keyword>
<name>A0A840ZPQ4_9HYPH</name>
<feature type="compositionally biased region" description="Polar residues" evidence="1">
    <location>
        <begin position="1"/>
        <end position="16"/>
    </location>
</feature>
<dbReference type="Proteomes" id="UP000583454">
    <property type="component" value="Unassembled WGS sequence"/>
</dbReference>
<dbReference type="AlphaFoldDB" id="A0A840ZPQ4"/>
<evidence type="ECO:0000313" key="3">
    <source>
        <dbReference type="Proteomes" id="UP000583454"/>
    </source>
</evidence>
<sequence>MSPKGPSSATRSSVSGRYTLAKAGRGTPATVTKDVAARVEASWKRASEATGAFQSKDKSSAPKR</sequence>
<evidence type="ECO:0000313" key="2">
    <source>
        <dbReference type="EMBL" id="MBB5759038.1"/>
    </source>
</evidence>
<comment type="caution">
    <text evidence="2">The sequence shown here is derived from an EMBL/GenBank/DDBJ whole genome shotgun (WGS) entry which is preliminary data.</text>
</comment>
<dbReference type="RefSeq" id="WP_183571840.1">
    <property type="nucleotide sequence ID" value="NZ_JACHOP010000019.1"/>
</dbReference>
<evidence type="ECO:0000256" key="1">
    <source>
        <dbReference type="SAM" id="MobiDB-lite"/>
    </source>
</evidence>
<feature type="region of interest" description="Disordered" evidence="1">
    <location>
        <begin position="1"/>
        <end position="31"/>
    </location>
</feature>
<protein>
    <submittedName>
        <fullName evidence="2">Uncharacterized protein</fullName>
    </submittedName>
</protein>
<feature type="compositionally biased region" description="Basic and acidic residues" evidence="1">
    <location>
        <begin position="55"/>
        <end position="64"/>
    </location>
</feature>
<dbReference type="EMBL" id="JACHOP010000019">
    <property type="protein sequence ID" value="MBB5759038.1"/>
    <property type="molecule type" value="Genomic_DNA"/>
</dbReference>
<proteinExistence type="predicted"/>
<organism evidence="2 3">
    <name type="scientific">Methylorubrum rhodinum</name>
    <dbReference type="NCBI Taxonomy" id="29428"/>
    <lineage>
        <taxon>Bacteria</taxon>
        <taxon>Pseudomonadati</taxon>
        <taxon>Pseudomonadota</taxon>
        <taxon>Alphaproteobacteria</taxon>
        <taxon>Hyphomicrobiales</taxon>
        <taxon>Methylobacteriaceae</taxon>
        <taxon>Methylorubrum</taxon>
    </lineage>
</organism>